<comment type="caution">
    <text evidence="4">The sequence shown here is derived from an EMBL/GenBank/DDBJ whole genome shotgun (WGS) entry which is preliminary data.</text>
</comment>
<sequence length="206" mass="23535">MLQNLLPGKLKSRWLNYQLNKQQHEFADCFQPAIKGEIISLDMETSSLDTQHAEILEIAAVPIRHGKIYPGQTLELRVKPLKALNPTSVPIHQIREIDLQQALGAEQAIKQLIQFIGARPLLGYNIRFDQKILNRYYKALLGFELPNPTLELSHRYYKKKLHSQPDHITDLRLETICSELDIPMLDRHSAKGDALTVALAWSKLGK</sequence>
<dbReference type="GO" id="GO:0008408">
    <property type="term" value="F:3'-5' exonuclease activity"/>
    <property type="evidence" value="ECO:0007669"/>
    <property type="project" value="TreeGrafter"/>
</dbReference>
<dbReference type="SUPFAM" id="SSF53098">
    <property type="entry name" value="Ribonuclease H-like"/>
    <property type="match status" value="1"/>
</dbReference>
<protein>
    <submittedName>
        <fullName evidence="4">3'-5' exonuclease</fullName>
    </submittedName>
</protein>
<dbReference type="InterPro" id="IPR013520">
    <property type="entry name" value="Ribonucl_H"/>
</dbReference>
<dbReference type="SMART" id="SM00479">
    <property type="entry name" value="EXOIII"/>
    <property type="match status" value="1"/>
</dbReference>
<proteinExistence type="predicted"/>
<dbReference type="GO" id="GO:0006259">
    <property type="term" value="P:DNA metabolic process"/>
    <property type="evidence" value="ECO:0007669"/>
    <property type="project" value="UniProtKB-ARBA"/>
</dbReference>
<dbReference type="GO" id="GO:0003676">
    <property type="term" value="F:nucleic acid binding"/>
    <property type="evidence" value="ECO:0007669"/>
    <property type="project" value="InterPro"/>
</dbReference>
<keyword evidence="2 4" id="KW-0269">Exonuclease</keyword>
<dbReference type="InterPro" id="IPR036397">
    <property type="entry name" value="RNaseH_sf"/>
</dbReference>
<keyword evidence="2 4" id="KW-0378">Hydrolase</keyword>
<evidence type="ECO:0000256" key="1">
    <source>
        <dbReference type="ARBA" id="ARBA00022722"/>
    </source>
</evidence>
<dbReference type="PANTHER" id="PTHR30231">
    <property type="entry name" value="DNA POLYMERASE III SUBUNIT EPSILON"/>
    <property type="match status" value="1"/>
</dbReference>
<dbReference type="InterPro" id="IPR012337">
    <property type="entry name" value="RNaseH-like_sf"/>
</dbReference>
<dbReference type="Gene3D" id="3.30.420.10">
    <property type="entry name" value="Ribonuclease H-like superfamily/Ribonuclease H"/>
    <property type="match status" value="1"/>
</dbReference>
<keyword evidence="1" id="KW-0540">Nuclease</keyword>
<evidence type="ECO:0000259" key="3">
    <source>
        <dbReference type="SMART" id="SM00479"/>
    </source>
</evidence>
<reference evidence="4 5" key="1">
    <citation type="submission" date="2018-04" db="EMBL/GenBank/DDBJ databases">
        <title>Thalassorhabdus spongiae gen. nov., sp. nov., isolated from a marine sponge in South-West Iceland.</title>
        <authorList>
            <person name="Knobloch S."/>
            <person name="Daussin A."/>
            <person name="Johannsson R."/>
            <person name="Marteinsson V.T."/>
        </authorList>
    </citation>
    <scope>NUCLEOTIDE SEQUENCE [LARGE SCALE GENOMIC DNA]</scope>
    <source>
        <strain evidence="4 5">Hp12</strain>
    </source>
</reference>
<dbReference type="NCBIfam" id="NF006601">
    <property type="entry name" value="PRK09145.1"/>
    <property type="match status" value="1"/>
</dbReference>
<name>A0A2V1GUC9_9GAMM</name>
<keyword evidence="5" id="KW-1185">Reference proteome</keyword>
<evidence type="ECO:0000313" key="5">
    <source>
        <dbReference type="Proteomes" id="UP000244906"/>
    </source>
</evidence>
<evidence type="ECO:0000256" key="2">
    <source>
        <dbReference type="ARBA" id="ARBA00022839"/>
    </source>
</evidence>
<dbReference type="RefSeq" id="WP_116686954.1">
    <property type="nucleotide sequence ID" value="NZ_CAWNYD010000003.1"/>
</dbReference>
<dbReference type="Proteomes" id="UP000244906">
    <property type="component" value="Unassembled WGS sequence"/>
</dbReference>
<dbReference type="OrthoDB" id="6193218at2"/>
<dbReference type="Pfam" id="PF00929">
    <property type="entry name" value="RNase_T"/>
    <property type="match status" value="1"/>
</dbReference>
<dbReference type="AlphaFoldDB" id="A0A2V1GUC9"/>
<dbReference type="CDD" id="cd06127">
    <property type="entry name" value="DEDDh"/>
    <property type="match status" value="1"/>
</dbReference>
<feature type="domain" description="Exonuclease" evidence="3">
    <location>
        <begin position="37"/>
        <end position="206"/>
    </location>
</feature>
<dbReference type="EMBL" id="QDDL01000003">
    <property type="protein sequence ID" value="PVZ69619.1"/>
    <property type="molecule type" value="Genomic_DNA"/>
</dbReference>
<accession>A0A2V1GUC9</accession>
<gene>
    <name evidence="4" type="ORF">DC094_09950</name>
</gene>
<organism evidence="4 5">
    <name type="scientific">Pelagibaculum spongiae</name>
    <dbReference type="NCBI Taxonomy" id="2080658"/>
    <lineage>
        <taxon>Bacteria</taxon>
        <taxon>Pseudomonadati</taxon>
        <taxon>Pseudomonadota</taxon>
        <taxon>Gammaproteobacteria</taxon>
        <taxon>Oceanospirillales</taxon>
        <taxon>Pelagibaculum</taxon>
    </lineage>
</organism>
<dbReference type="PANTHER" id="PTHR30231:SF7">
    <property type="entry name" value="BLR4117 PROTEIN"/>
    <property type="match status" value="1"/>
</dbReference>
<dbReference type="GO" id="GO:0005829">
    <property type="term" value="C:cytosol"/>
    <property type="evidence" value="ECO:0007669"/>
    <property type="project" value="TreeGrafter"/>
</dbReference>
<evidence type="ECO:0000313" key="4">
    <source>
        <dbReference type="EMBL" id="PVZ69619.1"/>
    </source>
</evidence>